<sequence>MPEFFQTYAQPFFTGDVPELLDLSAKVVATSPLPARLDGWAHLDAAQLLRAVPHAGTAVLLLSFALAALAAAIRMLVGVRRRRSSSPRTFWLTRVVLVRGMGLLYLAAFSTSAAQSRALFGSQGLTPALSQPSGRPSPAFDLVLGRTDLALEMASWLGVWLALLVLFGVVQWAALLGVLWLLYLSIVNLGARVVIGYGWEWATCEVGLWRVV</sequence>
<feature type="transmembrane region" description="Helical" evidence="1">
    <location>
        <begin position="89"/>
        <end position="109"/>
    </location>
</feature>
<comment type="caution">
    <text evidence="2">The sequence shown here is derived from an EMBL/GenBank/DDBJ whole genome shotgun (WGS) entry which is preliminary data.</text>
</comment>
<keyword evidence="1" id="KW-0812">Transmembrane</keyword>
<keyword evidence="1" id="KW-1133">Transmembrane helix</keyword>
<evidence type="ECO:0000256" key="1">
    <source>
        <dbReference type="SAM" id="Phobius"/>
    </source>
</evidence>
<dbReference type="GO" id="GO:0005789">
    <property type="term" value="C:endoplasmic reticulum membrane"/>
    <property type="evidence" value="ECO:0007669"/>
    <property type="project" value="TreeGrafter"/>
</dbReference>
<dbReference type="OrthoDB" id="434126at2759"/>
<reference evidence="3" key="1">
    <citation type="journal article" date="2015" name="PLoS Genet.">
        <title>Genome Sequence and Transcriptome Analyses of Chrysochromulina tobin: Metabolic Tools for Enhanced Algal Fitness in the Prominent Order Prymnesiales (Haptophyceae).</title>
        <authorList>
            <person name="Hovde B.T."/>
            <person name="Deodato C.R."/>
            <person name="Hunsperger H.M."/>
            <person name="Ryken S.A."/>
            <person name="Yost W."/>
            <person name="Jha R.K."/>
            <person name="Patterson J."/>
            <person name="Monnat R.J. Jr."/>
            <person name="Barlow S.B."/>
            <person name="Starkenburg S.R."/>
            <person name="Cattolico R.A."/>
        </authorList>
    </citation>
    <scope>NUCLEOTIDE SEQUENCE</scope>
    <source>
        <strain evidence="3">CCMP291</strain>
    </source>
</reference>
<keyword evidence="1" id="KW-0472">Membrane</keyword>
<evidence type="ECO:0000313" key="3">
    <source>
        <dbReference type="Proteomes" id="UP000037460"/>
    </source>
</evidence>
<name>A0A0M0JTC4_9EUKA</name>
<accession>A0A0M0JTC4</accession>
<evidence type="ECO:0000313" key="2">
    <source>
        <dbReference type="EMBL" id="KOO29911.1"/>
    </source>
</evidence>
<protein>
    <submittedName>
        <fullName evidence="2">Uncharacterized protein</fullName>
    </submittedName>
</protein>
<feature type="transmembrane region" description="Helical" evidence="1">
    <location>
        <begin position="58"/>
        <end position="77"/>
    </location>
</feature>
<organism evidence="2 3">
    <name type="scientific">Chrysochromulina tobinii</name>
    <dbReference type="NCBI Taxonomy" id="1460289"/>
    <lineage>
        <taxon>Eukaryota</taxon>
        <taxon>Haptista</taxon>
        <taxon>Haptophyta</taxon>
        <taxon>Prymnesiophyceae</taxon>
        <taxon>Prymnesiales</taxon>
        <taxon>Chrysochromulinaceae</taxon>
        <taxon>Chrysochromulina</taxon>
    </lineage>
</organism>
<dbReference type="PANTHER" id="PTHR14463">
    <property type="entry name" value="LIPASE MATURATION FACTOR"/>
    <property type="match status" value="1"/>
</dbReference>
<dbReference type="GO" id="GO:0051604">
    <property type="term" value="P:protein maturation"/>
    <property type="evidence" value="ECO:0007669"/>
    <property type="project" value="InterPro"/>
</dbReference>
<dbReference type="Proteomes" id="UP000037460">
    <property type="component" value="Unassembled WGS sequence"/>
</dbReference>
<dbReference type="InterPro" id="IPR009613">
    <property type="entry name" value="LMF"/>
</dbReference>
<keyword evidence="3" id="KW-1185">Reference proteome</keyword>
<feature type="transmembrane region" description="Helical" evidence="1">
    <location>
        <begin position="159"/>
        <end position="183"/>
    </location>
</feature>
<proteinExistence type="predicted"/>
<dbReference type="AlphaFoldDB" id="A0A0M0JTC4"/>
<dbReference type="EMBL" id="JWZX01002333">
    <property type="protein sequence ID" value="KOO29911.1"/>
    <property type="molecule type" value="Genomic_DNA"/>
</dbReference>
<dbReference type="PANTHER" id="PTHR14463:SF10">
    <property type="entry name" value="LIPASE MATURATION FACTOR 1"/>
    <property type="match status" value="1"/>
</dbReference>
<gene>
    <name evidence="2" type="ORF">Ctob_010332</name>
</gene>